<sequence length="134" mass="14189">MNGDVHSSPASTPASLPGQGSVSSSHATAPARKRLRLYKHLDARFDTSDEDPRASLVNLVDVMLVFACGLIAAVAGSNGALKSPQPVEKGRQIERPADGITHDGSGYDRVGEVFRDPKTGKLMLIEPATRPATR</sequence>
<dbReference type="EMBL" id="VLLB01000001">
    <property type="protein sequence ID" value="TWI70006.1"/>
    <property type="molecule type" value="Genomic_DNA"/>
</dbReference>
<evidence type="ECO:0000313" key="3">
    <source>
        <dbReference type="EMBL" id="TWI70006.1"/>
    </source>
</evidence>
<keyword evidence="2" id="KW-0472">Membrane</keyword>
<reference evidence="3 4" key="1">
    <citation type="journal article" date="2015" name="Stand. Genomic Sci.">
        <title>Genomic Encyclopedia of Bacterial and Archaeal Type Strains, Phase III: the genomes of soil and plant-associated and newly described type strains.</title>
        <authorList>
            <person name="Whitman W.B."/>
            <person name="Woyke T."/>
            <person name="Klenk H.P."/>
            <person name="Zhou Y."/>
            <person name="Lilburn T.G."/>
            <person name="Beck B.J."/>
            <person name="De Vos P."/>
            <person name="Vandamme P."/>
            <person name="Eisen J.A."/>
            <person name="Garrity G."/>
            <person name="Hugenholtz P."/>
            <person name="Kyrpides N.C."/>
        </authorList>
    </citation>
    <scope>NUCLEOTIDE SEQUENCE [LARGE SCALE GENOMIC DNA]</scope>
    <source>
        <strain evidence="3 4">CGMCC 1.10822</strain>
    </source>
</reference>
<evidence type="ECO:0000313" key="4">
    <source>
        <dbReference type="Proteomes" id="UP000318431"/>
    </source>
</evidence>
<feature type="compositionally biased region" description="Basic and acidic residues" evidence="1">
    <location>
        <begin position="88"/>
        <end position="112"/>
    </location>
</feature>
<keyword evidence="2" id="KW-0812">Transmembrane</keyword>
<dbReference type="RefSeq" id="WP_229473902.1">
    <property type="nucleotide sequence ID" value="NZ_VLLB01000001.1"/>
</dbReference>
<feature type="transmembrane region" description="Helical" evidence="2">
    <location>
        <begin position="62"/>
        <end position="81"/>
    </location>
</feature>
<feature type="region of interest" description="Disordered" evidence="1">
    <location>
        <begin position="79"/>
        <end position="112"/>
    </location>
</feature>
<feature type="region of interest" description="Disordered" evidence="1">
    <location>
        <begin position="1"/>
        <end position="29"/>
    </location>
</feature>
<gene>
    <name evidence="3" type="ORF">IP91_01084</name>
</gene>
<protein>
    <recommendedName>
        <fullName evidence="5">DUF2149 domain-containing protein</fullName>
    </recommendedName>
</protein>
<feature type="compositionally biased region" description="Polar residues" evidence="1">
    <location>
        <begin position="8"/>
        <end position="27"/>
    </location>
</feature>
<evidence type="ECO:0000256" key="2">
    <source>
        <dbReference type="SAM" id="Phobius"/>
    </source>
</evidence>
<name>A0A562RNL7_9BURK</name>
<accession>A0A562RNL7</accession>
<keyword evidence="2" id="KW-1133">Transmembrane helix</keyword>
<dbReference type="Proteomes" id="UP000318431">
    <property type="component" value="Unassembled WGS sequence"/>
</dbReference>
<evidence type="ECO:0000256" key="1">
    <source>
        <dbReference type="SAM" id="MobiDB-lite"/>
    </source>
</evidence>
<organism evidence="3 4">
    <name type="scientific">Pseudoduganella lurida</name>
    <dbReference type="NCBI Taxonomy" id="1036180"/>
    <lineage>
        <taxon>Bacteria</taxon>
        <taxon>Pseudomonadati</taxon>
        <taxon>Pseudomonadota</taxon>
        <taxon>Betaproteobacteria</taxon>
        <taxon>Burkholderiales</taxon>
        <taxon>Oxalobacteraceae</taxon>
        <taxon>Telluria group</taxon>
        <taxon>Pseudoduganella</taxon>
    </lineage>
</organism>
<comment type="caution">
    <text evidence="3">The sequence shown here is derived from an EMBL/GenBank/DDBJ whole genome shotgun (WGS) entry which is preliminary data.</text>
</comment>
<proteinExistence type="predicted"/>
<keyword evidence="4" id="KW-1185">Reference proteome</keyword>
<dbReference type="AlphaFoldDB" id="A0A562RNL7"/>
<evidence type="ECO:0008006" key="5">
    <source>
        <dbReference type="Google" id="ProtNLM"/>
    </source>
</evidence>